<evidence type="ECO:0000259" key="1">
    <source>
        <dbReference type="Pfam" id="PF03184"/>
    </source>
</evidence>
<dbReference type="InterPro" id="IPR004875">
    <property type="entry name" value="DDE_SF_endonuclease_dom"/>
</dbReference>
<name>A0A833WP78_PHYIN</name>
<evidence type="ECO:0000313" key="2">
    <source>
        <dbReference type="EMBL" id="KAF4044990.1"/>
    </source>
</evidence>
<sequence>MVDNEPPWDQAVHAVLYGMSFRTAEKNFHVVKREALRRNVYGVVAMHAKKGKKPTYLTVGHEQGMLEVVAARSHTGFCIEEPKLRYIIRQCALAHQPGGNLPPEFPNRQWISRFIKRHKKKMSFRRPQILDEKRAEHSTEEIVRGYARRLEPVISGIAPKFVGNGDETGVCAQGSVKVRVLCSRGIAANTRRSHDRKNVTVMVCVNAAGGYIPPMYGFAGEYKKRGWLAGTFEDAVCATTKSSNINGNVFLHWLKTFVRKNSVVRPQVLIVDGRYSHLSQQSVDFAIYNGIKLFLLPSYTSHFLQQCV</sequence>
<keyword evidence="2" id="KW-0540">Nuclease</keyword>
<gene>
    <name evidence="2" type="ORF">GN244_ATG02619</name>
</gene>
<keyword evidence="2" id="KW-0255">Endonuclease</keyword>
<dbReference type="GO" id="GO:0004519">
    <property type="term" value="F:endonuclease activity"/>
    <property type="evidence" value="ECO:0007669"/>
    <property type="project" value="UniProtKB-KW"/>
</dbReference>
<organism evidence="2 3">
    <name type="scientific">Phytophthora infestans</name>
    <name type="common">Potato late blight agent</name>
    <name type="synonym">Botrytis infestans</name>
    <dbReference type="NCBI Taxonomy" id="4787"/>
    <lineage>
        <taxon>Eukaryota</taxon>
        <taxon>Sar</taxon>
        <taxon>Stramenopiles</taxon>
        <taxon>Oomycota</taxon>
        <taxon>Peronosporomycetes</taxon>
        <taxon>Peronosporales</taxon>
        <taxon>Peronosporaceae</taxon>
        <taxon>Phytophthora</taxon>
    </lineage>
</organism>
<dbReference type="PANTHER" id="PTHR19303:SF74">
    <property type="entry name" value="POGO TRANSPOSABLE ELEMENT WITH KRAB DOMAIN"/>
    <property type="match status" value="1"/>
</dbReference>
<dbReference type="InterPro" id="IPR050863">
    <property type="entry name" value="CenT-Element_Derived"/>
</dbReference>
<keyword evidence="2" id="KW-0378">Hydrolase</keyword>
<accession>A0A833WP78</accession>
<dbReference type="EMBL" id="WSZM01000056">
    <property type="protein sequence ID" value="KAF4044990.1"/>
    <property type="molecule type" value="Genomic_DNA"/>
</dbReference>
<reference evidence="2" key="1">
    <citation type="submission" date="2020-04" db="EMBL/GenBank/DDBJ databases">
        <title>Hybrid Assembly of Korean Phytophthora infestans isolates.</title>
        <authorList>
            <person name="Prokchorchik M."/>
            <person name="Lee Y."/>
            <person name="Seo J."/>
            <person name="Cho J.-H."/>
            <person name="Park Y.-E."/>
            <person name="Jang D.-C."/>
            <person name="Im J.-S."/>
            <person name="Choi J.-G."/>
            <person name="Park H.-J."/>
            <person name="Lee G.-B."/>
            <person name="Lee Y.-G."/>
            <person name="Hong S.-Y."/>
            <person name="Cho K."/>
            <person name="Sohn K.H."/>
        </authorList>
    </citation>
    <scope>NUCLEOTIDE SEQUENCE</scope>
    <source>
        <strain evidence="2">KR_1_A1</strain>
    </source>
</reference>
<dbReference type="Gene3D" id="3.30.420.10">
    <property type="entry name" value="Ribonuclease H-like superfamily/Ribonuclease H"/>
    <property type="match status" value="1"/>
</dbReference>
<proteinExistence type="predicted"/>
<dbReference type="GO" id="GO:0005634">
    <property type="term" value="C:nucleus"/>
    <property type="evidence" value="ECO:0007669"/>
    <property type="project" value="TreeGrafter"/>
</dbReference>
<dbReference type="PANTHER" id="PTHR19303">
    <property type="entry name" value="TRANSPOSON"/>
    <property type="match status" value="1"/>
</dbReference>
<evidence type="ECO:0000313" key="3">
    <source>
        <dbReference type="Proteomes" id="UP000602510"/>
    </source>
</evidence>
<comment type="caution">
    <text evidence="2">The sequence shown here is derived from an EMBL/GenBank/DDBJ whole genome shotgun (WGS) entry which is preliminary data.</text>
</comment>
<dbReference type="AlphaFoldDB" id="A0A833WP78"/>
<dbReference type="GO" id="GO:0003677">
    <property type="term" value="F:DNA binding"/>
    <property type="evidence" value="ECO:0007669"/>
    <property type="project" value="TreeGrafter"/>
</dbReference>
<protein>
    <submittedName>
        <fullName evidence="2">DDE superfamily endonuclease</fullName>
    </submittedName>
</protein>
<feature type="domain" description="DDE-1" evidence="1">
    <location>
        <begin position="197"/>
        <end position="306"/>
    </location>
</feature>
<keyword evidence="3" id="KW-1185">Reference proteome</keyword>
<dbReference type="InterPro" id="IPR036397">
    <property type="entry name" value="RNaseH_sf"/>
</dbReference>
<dbReference type="Pfam" id="PF03184">
    <property type="entry name" value="DDE_1"/>
    <property type="match status" value="1"/>
</dbReference>
<dbReference type="Proteomes" id="UP000602510">
    <property type="component" value="Unassembled WGS sequence"/>
</dbReference>